<accession>A0A8J7PH92</accession>
<feature type="domain" description="AB hydrolase-1" evidence="2">
    <location>
        <begin position="22"/>
        <end position="237"/>
    </location>
</feature>
<dbReference type="Gene3D" id="3.40.50.1820">
    <property type="entry name" value="alpha/beta hydrolase"/>
    <property type="match status" value="1"/>
</dbReference>
<evidence type="ECO:0000313" key="3">
    <source>
        <dbReference type="EMBL" id="MBN8661377.1"/>
    </source>
</evidence>
<reference evidence="3" key="1">
    <citation type="submission" date="2021-02" db="EMBL/GenBank/DDBJ databases">
        <title>Genome-Resolved Metagenomics of a Microbial Community Performing Photosynthetic Biological Nutrient Removal.</title>
        <authorList>
            <person name="Mcdaniel E.A."/>
        </authorList>
    </citation>
    <scope>NUCLEOTIDE SEQUENCE</scope>
    <source>
        <strain evidence="3">UWPOB_OBS1</strain>
    </source>
</reference>
<dbReference type="AlphaFoldDB" id="A0A8J7PH92"/>
<keyword evidence="1 3" id="KW-0378">Hydrolase</keyword>
<comment type="caution">
    <text evidence="3">The sequence shown here is derived from an EMBL/GenBank/DDBJ whole genome shotgun (WGS) entry which is preliminary data.</text>
</comment>
<dbReference type="PANTHER" id="PTHR43798">
    <property type="entry name" value="MONOACYLGLYCEROL LIPASE"/>
    <property type="match status" value="1"/>
</dbReference>
<dbReference type="Proteomes" id="UP000664277">
    <property type="component" value="Unassembled WGS sequence"/>
</dbReference>
<dbReference type="PANTHER" id="PTHR43798:SF31">
    <property type="entry name" value="AB HYDROLASE SUPERFAMILY PROTEIN YCLE"/>
    <property type="match status" value="1"/>
</dbReference>
<dbReference type="SUPFAM" id="SSF53474">
    <property type="entry name" value="alpha/beta-Hydrolases"/>
    <property type="match status" value="1"/>
</dbReference>
<organism evidence="3 4">
    <name type="scientific">Candidatus Obscuribacter phosphatis</name>
    <dbReference type="NCBI Taxonomy" id="1906157"/>
    <lineage>
        <taxon>Bacteria</taxon>
        <taxon>Bacillati</taxon>
        <taxon>Candidatus Melainabacteria</taxon>
        <taxon>Candidatus Obscuribacterales</taxon>
        <taxon>Candidatus Obscuribacteraceae</taxon>
        <taxon>Candidatus Obscuribacter</taxon>
    </lineage>
</organism>
<dbReference type="InterPro" id="IPR000073">
    <property type="entry name" value="AB_hydrolase_1"/>
</dbReference>
<sequence>MKLKFSKFPAGTSNSSGSGCDVLFIHGTGSSAKMWESQVAFLNHLGHNCFAIDLRGHGESEEPCEPTDLAVHTDDILETLDCADINFPCAFVGHSLGAIISVSMAQTRPELFKVVFAAALPARVLKPVSLVFRVFMGTTFDTIKTSGVHRNWSFRPRTLIETERHALEEIMRNFEAVDFLTEPPVLQCPLHLAAGRFDPVAPCHYAVDLHKRLPLSTLEIFEMAGHNFMDMYPEKFNSWLERGLAELT</sequence>
<dbReference type="EMBL" id="JAFLCK010000019">
    <property type="protein sequence ID" value="MBN8661377.1"/>
    <property type="molecule type" value="Genomic_DNA"/>
</dbReference>
<evidence type="ECO:0000256" key="1">
    <source>
        <dbReference type="ARBA" id="ARBA00022801"/>
    </source>
</evidence>
<dbReference type="GO" id="GO:0016787">
    <property type="term" value="F:hydrolase activity"/>
    <property type="evidence" value="ECO:0007669"/>
    <property type="project" value="UniProtKB-KW"/>
</dbReference>
<name>A0A8J7PH92_9BACT</name>
<dbReference type="InterPro" id="IPR029058">
    <property type="entry name" value="AB_hydrolase_fold"/>
</dbReference>
<dbReference type="Pfam" id="PF12697">
    <property type="entry name" value="Abhydrolase_6"/>
    <property type="match status" value="1"/>
</dbReference>
<evidence type="ECO:0000313" key="4">
    <source>
        <dbReference type="Proteomes" id="UP000664277"/>
    </source>
</evidence>
<proteinExistence type="predicted"/>
<evidence type="ECO:0000259" key="2">
    <source>
        <dbReference type="Pfam" id="PF12697"/>
    </source>
</evidence>
<dbReference type="PROSITE" id="PS51257">
    <property type="entry name" value="PROKAR_LIPOPROTEIN"/>
    <property type="match status" value="1"/>
</dbReference>
<protein>
    <submittedName>
        <fullName evidence="3">Alpha/beta hydrolase</fullName>
    </submittedName>
</protein>
<dbReference type="InterPro" id="IPR050266">
    <property type="entry name" value="AB_hydrolase_sf"/>
</dbReference>
<dbReference type="GO" id="GO:0016020">
    <property type="term" value="C:membrane"/>
    <property type="evidence" value="ECO:0007669"/>
    <property type="project" value="TreeGrafter"/>
</dbReference>
<gene>
    <name evidence="3" type="ORF">J0M35_13510</name>
</gene>